<dbReference type="HAMAP" id="MF_00237">
    <property type="entry name" value="TatB"/>
    <property type="match status" value="1"/>
</dbReference>
<dbReference type="Proteomes" id="UP000286985">
    <property type="component" value="Unassembled WGS sequence"/>
</dbReference>
<dbReference type="AlphaFoldDB" id="A0A432XIR6"/>
<dbReference type="GO" id="GO:0008320">
    <property type="term" value="F:protein transmembrane transporter activity"/>
    <property type="evidence" value="ECO:0007669"/>
    <property type="project" value="UniProtKB-UniRule"/>
</dbReference>
<reference evidence="13" key="1">
    <citation type="journal article" date="2018" name="Front. Microbiol.">
        <title>Genome-Based Analysis Reveals the Taxonomy and Diversity of the Family Idiomarinaceae.</title>
        <authorList>
            <person name="Liu Y."/>
            <person name="Lai Q."/>
            <person name="Shao Z."/>
        </authorList>
    </citation>
    <scope>NUCLEOTIDE SEQUENCE [LARGE SCALE GENOMIC DNA]</scope>
    <source>
        <strain evidence="13">908033</strain>
    </source>
</reference>
<keyword evidence="4 9" id="KW-0812">Transmembrane</keyword>
<comment type="subcellular location">
    <subcellularLocation>
        <location evidence="9">Cell membrane</location>
        <topology evidence="9">Single-pass membrane protein</topology>
    </subcellularLocation>
    <subcellularLocation>
        <location evidence="1">Membrane</location>
        <topology evidence="1">Single-pass membrane protein</topology>
    </subcellularLocation>
</comment>
<feature type="region of interest" description="Disordered" evidence="10">
    <location>
        <begin position="67"/>
        <end position="130"/>
    </location>
</feature>
<organism evidence="12 13">
    <name type="scientific">Pseudidiomarina donghaiensis</name>
    <dbReference type="NCBI Taxonomy" id="519452"/>
    <lineage>
        <taxon>Bacteria</taxon>
        <taxon>Pseudomonadati</taxon>
        <taxon>Pseudomonadota</taxon>
        <taxon>Gammaproteobacteria</taxon>
        <taxon>Alteromonadales</taxon>
        <taxon>Idiomarinaceae</taxon>
        <taxon>Pseudidiomarina</taxon>
    </lineage>
</organism>
<keyword evidence="7 9" id="KW-0811">Translocation</keyword>
<feature type="transmembrane region" description="Helical" evidence="11">
    <location>
        <begin position="6"/>
        <end position="25"/>
    </location>
</feature>
<dbReference type="OrthoDB" id="9816005at2"/>
<sequence>MFDIGFWELLVIAVLGLIVLGPERLPGALRSMQRGFTKVREFSGHVQAELKHELRIKELHEHLKKAEQLNMDELPPELQRSVAELRSAAAQVQRPYAKPDSQPETRSKAGAEVPAKQHKSSNETGTDNNG</sequence>
<dbReference type="GO" id="GO:0043953">
    <property type="term" value="P:protein transport by the Tat complex"/>
    <property type="evidence" value="ECO:0007669"/>
    <property type="project" value="UniProtKB-UniRule"/>
</dbReference>
<dbReference type="EMBL" id="PIPU01000002">
    <property type="protein sequence ID" value="RUO48516.1"/>
    <property type="molecule type" value="Genomic_DNA"/>
</dbReference>
<proteinExistence type="inferred from homology"/>
<protein>
    <recommendedName>
        <fullName evidence="9">Sec-independent protein translocase protein TatB</fullName>
    </recommendedName>
</protein>
<name>A0A432XIR6_9GAMM</name>
<dbReference type="InterPro" id="IPR018448">
    <property type="entry name" value="TatB"/>
</dbReference>
<evidence type="ECO:0000256" key="8">
    <source>
        <dbReference type="ARBA" id="ARBA00023136"/>
    </source>
</evidence>
<dbReference type="GO" id="GO:0033281">
    <property type="term" value="C:TAT protein transport complex"/>
    <property type="evidence" value="ECO:0007669"/>
    <property type="project" value="UniProtKB-UniRule"/>
</dbReference>
<keyword evidence="13" id="KW-1185">Reference proteome</keyword>
<evidence type="ECO:0000256" key="5">
    <source>
        <dbReference type="ARBA" id="ARBA00022927"/>
    </source>
</evidence>
<dbReference type="RefSeq" id="WP_092841076.1">
    <property type="nucleotide sequence ID" value="NZ_FPCF01000005.1"/>
</dbReference>
<evidence type="ECO:0000256" key="1">
    <source>
        <dbReference type="ARBA" id="ARBA00004167"/>
    </source>
</evidence>
<evidence type="ECO:0000313" key="12">
    <source>
        <dbReference type="EMBL" id="RUO48516.1"/>
    </source>
</evidence>
<evidence type="ECO:0000256" key="6">
    <source>
        <dbReference type="ARBA" id="ARBA00022989"/>
    </source>
</evidence>
<accession>A0A432XIR6</accession>
<dbReference type="Pfam" id="PF02416">
    <property type="entry name" value="TatA_B_E"/>
    <property type="match status" value="1"/>
</dbReference>
<evidence type="ECO:0000256" key="4">
    <source>
        <dbReference type="ARBA" id="ARBA00022692"/>
    </source>
</evidence>
<evidence type="ECO:0000256" key="7">
    <source>
        <dbReference type="ARBA" id="ARBA00023010"/>
    </source>
</evidence>
<comment type="similarity">
    <text evidence="9">Belongs to the TatB family.</text>
</comment>
<evidence type="ECO:0000256" key="10">
    <source>
        <dbReference type="SAM" id="MobiDB-lite"/>
    </source>
</evidence>
<keyword evidence="2 9" id="KW-0813">Transport</keyword>
<dbReference type="Gene3D" id="1.20.5.3310">
    <property type="match status" value="1"/>
</dbReference>
<keyword evidence="8 9" id="KW-0472">Membrane</keyword>
<keyword evidence="5 9" id="KW-0653">Protein transport</keyword>
<dbReference type="STRING" id="519452.SAMN04488139_2010"/>
<evidence type="ECO:0000256" key="2">
    <source>
        <dbReference type="ARBA" id="ARBA00022448"/>
    </source>
</evidence>
<evidence type="ECO:0000256" key="3">
    <source>
        <dbReference type="ARBA" id="ARBA00022475"/>
    </source>
</evidence>
<evidence type="ECO:0000256" key="11">
    <source>
        <dbReference type="SAM" id="Phobius"/>
    </source>
</evidence>
<evidence type="ECO:0000256" key="9">
    <source>
        <dbReference type="HAMAP-Rule" id="MF_00237"/>
    </source>
</evidence>
<gene>
    <name evidence="9" type="primary">tatB</name>
    <name evidence="12" type="ORF">CWE24_06980</name>
</gene>
<dbReference type="PRINTS" id="PR01506">
    <property type="entry name" value="TATBPROTEIN"/>
</dbReference>
<comment type="caution">
    <text evidence="12">The sequence shown here is derived from an EMBL/GenBank/DDBJ whole genome shotgun (WGS) entry which is preliminary data.</text>
</comment>
<comment type="function">
    <text evidence="9">Part of the twin-arginine translocation (Tat) system that transports large folded proteins containing a characteristic twin-arginine motif in their signal peptide across membranes. Together with TatC, TatB is part of a receptor directly interacting with Tat signal peptides. TatB may form an oligomeric binding site that transiently accommodates folded Tat precursor proteins before their translocation.</text>
</comment>
<keyword evidence="6 9" id="KW-1133">Transmembrane helix</keyword>
<dbReference type="NCBIfam" id="TIGR01410">
    <property type="entry name" value="tatB"/>
    <property type="match status" value="1"/>
</dbReference>
<dbReference type="PANTHER" id="PTHR33162">
    <property type="entry name" value="SEC-INDEPENDENT PROTEIN TRANSLOCASE PROTEIN TATA, CHLOROPLASTIC"/>
    <property type="match status" value="1"/>
</dbReference>
<keyword evidence="3 9" id="KW-1003">Cell membrane</keyword>
<comment type="subunit">
    <text evidence="9">The Tat system comprises two distinct complexes: a TatABC complex, containing multiple copies of TatA, TatB and TatC subunits, and a separate TatA complex, containing only TatA subunits. Substrates initially bind to the TatABC complex, which probably triggers association of the separate TatA complex to form the active translocon.</text>
</comment>
<dbReference type="InterPro" id="IPR003369">
    <property type="entry name" value="TatA/B/E"/>
</dbReference>
<dbReference type="PANTHER" id="PTHR33162:SF1">
    <property type="entry name" value="SEC-INDEPENDENT PROTEIN TRANSLOCASE PROTEIN TATA, CHLOROPLASTIC"/>
    <property type="match status" value="1"/>
</dbReference>
<evidence type="ECO:0000313" key="13">
    <source>
        <dbReference type="Proteomes" id="UP000286985"/>
    </source>
</evidence>